<dbReference type="PROSITE" id="PS51729">
    <property type="entry name" value="GNAT_YJDJ"/>
    <property type="match status" value="1"/>
</dbReference>
<dbReference type="OrthoDB" id="9793389at2"/>
<gene>
    <name evidence="2" type="ORF">SAMN05421663_10487</name>
</gene>
<evidence type="ECO:0000313" key="2">
    <source>
        <dbReference type="EMBL" id="SDC78051.1"/>
    </source>
</evidence>
<dbReference type="Proteomes" id="UP000198666">
    <property type="component" value="Unassembled WGS sequence"/>
</dbReference>
<name>A0A1G6PDH6_9BACI</name>
<evidence type="ECO:0000259" key="1">
    <source>
        <dbReference type="PROSITE" id="PS51729"/>
    </source>
</evidence>
<sequence length="91" mass="10086">MAAIKQEKGRFYLGDSELPDAEVTFRETDNIVIEHTMVVEDKQGSGIGTDLIDHVVAYAKEQGKQIVPVCTFAQEVLSSDKKYDGVWEGPL</sequence>
<organism evidence="2 3">
    <name type="scientific">Terribacillus halophilus</name>
    <dbReference type="NCBI Taxonomy" id="361279"/>
    <lineage>
        <taxon>Bacteria</taxon>
        <taxon>Bacillati</taxon>
        <taxon>Bacillota</taxon>
        <taxon>Bacilli</taxon>
        <taxon>Bacillales</taxon>
        <taxon>Bacillaceae</taxon>
        <taxon>Terribacillus</taxon>
    </lineage>
</organism>
<protein>
    <recommendedName>
        <fullName evidence="1">N-acetyltransferase domain-containing protein</fullName>
    </recommendedName>
</protein>
<dbReference type="RefSeq" id="WP_093726892.1">
    <property type="nucleotide sequence ID" value="NZ_FMZB01000004.1"/>
</dbReference>
<dbReference type="AlphaFoldDB" id="A0A1G6PDH6"/>
<dbReference type="SUPFAM" id="SSF55729">
    <property type="entry name" value="Acyl-CoA N-acyltransferases (Nat)"/>
    <property type="match status" value="1"/>
</dbReference>
<keyword evidence="3" id="KW-1185">Reference proteome</keyword>
<dbReference type="EMBL" id="FMZB01000004">
    <property type="protein sequence ID" value="SDC78051.1"/>
    <property type="molecule type" value="Genomic_DNA"/>
</dbReference>
<proteinExistence type="predicted"/>
<dbReference type="InterPro" id="IPR031165">
    <property type="entry name" value="GNAT_YJDJ"/>
</dbReference>
<accession>A0A1G6PDH6</accession>
<reference evidence="3" key="1">
    <citation type="submission" date="2016-10" db="EMBL/GenBank/DDBJ databases">
        <authorList>
            <person name="Varghese N."/>
            <person name="Submissions S."/>
        </authorList>
    </citation>
    <scope>NUCLEOTIDE SEQUENCE [LARGE SCALE GENOMIC DNA]</scope>
    <source>
        <strain evidence="3">DSM 21620</strain>
    </source>
</reference>
<dbReference type="Pfam" id="PF14542">
    <property type="entry name" value="Acetyltransf_CG"/>
    <property type="match status" value="1"/>
</dbReference>
<dbReference type="Gene3D" id="3.40.630.30">
    <property type="match status" value="1"/>
</dbReference>
<dbReference type="CDD" id="cd04301">
    <property type="entry name" value="NAT_SF"/>
    <property type="match status" value="1"/>
</dbReference>
<dbReference type="InterPro" id="IPR016181">
    <property type="entry name" value="Acyl_CoA_acyltransferase"/>
</dbReference>
<evidence type="ECO:0000313" key="3">
    <source>
        <dbReference type="Proteomes" id="UP000198666"/>
    </source>
</evidence>
<dbReference type="STRING" id="361279.SAMN05421663_10487"/>
<feature type="domain" description="N-acetyltransferase" evidence="1">
    <location>
        <begin position="3"/>
        <end position="88"/>
    </location>
</feature>